<dbReference type="PROSITE" id="PS00463">
    <property type="entry name" value="ZN2_CY6_FUNGAL_1"/>
    <property type="match status" value="1"/>
</dbReference>
<keyword evidence="4" id="KW-0539">Nucleus</keyword>
<dbReference type="GO" id="GO:0000981">
    <property type="term" value="F:DNA-binding transcription factor activity, RNA polymerase II-specific"/>
    <property type="evidence" value="ECO:0007669"/>
    <property type="project" value="InterPro"/>
</dbReference>
<proteinExistence type="predicted"/>
<dbReference type="KEGG" id="spaa:SPAPADRAFT_61141"/>
<evidence type="ECO:0000313" key="7">
    <source>
        <dbReference type="EMBL" id="EGW32044.1"/>
    </source>
</evidence>
<dbReference type="GO" id="GO:0001080">
    <property type="term" value="P:nitrogen catabolite activation of transcription from RNA polymerase II promoter"/>
    <property type="evidence" value="ECO:0007669"/>
    <property type="project" value="TreeGrafter"/>
</dbReference>
<dbReference type="HOGENOM" id="CLU_963105_0_0_1"/>
<dbReference type="CDD" id="cd00067">
    <property type="entry name" value="GAL4"/>
    <property type="match status" value="1"/>
</dbReference>
<dbReference type="InterPro" id="IPR050797">
    <property type="entry name" value="Carb_Metab_Trans_Reg"/>
</dbReference>
<keyword evidence="1" id="KW-0862">Zinc</keyword>
<dbReference type="RefSeq" id="XP_007375320.1">
    <property type="nucleotide sequence ID" value="XM_007375258.1"/>
</dbReference>
<dbReference type="GO" id="GO:0005634">
    <property type="term" value="C:nucleus"/>
    <property type="evidence" value="ECO:0007669"/>
    <property type="project" value="TreeGrafter"/>
</dbReference>
<gene>
    <name evidence="7" type="ORF">SPAPADRAFT_61141</name>
</gene>
<dbReference type="InterPro" id="IPR036864">
    <property type="entry name" value="Zn2-C6_fun-type_DNA-bd_sf"/>
</dbReference>
<accession>G3AP13</accession>
<evidence type="ECO:0000313" key="8">
    <source>
        <dbReference type="Proteomes" id="UP000000709"/>
    </source>
</evidence>
<dbReference type="SUPFAM" id="SSF57701">
    <property type="entry name" value="Zn2/Cys6 DNA-binding domain"/>
    <property type="match status" value="2"/>
</dbReference>
<evidence type="ECO:0000259" key="6">
    <source>
        <dbReference type="PROSITE" id="PS50048"/>
    </source>
</evidence>
<organism evidence="8">
    <name type="scientific">Spathaspora passalidarum (strain NRRL Y-27907 / 11-Y1)</name>
    <dbReference type="NCBI Taxonomy" id="619300"/>
    <lineage>
        <taxon>Eukaryota</taxon>
        <taxon>Fungi</taxon>
        <taxon>Dikarya</taxon>
        <taxon>Ascomycota</taxon>
        <taxon>Saccharomycotina</taxon>
        <taxon>Pichiomycetes</taxon>
        <taxon>Debaryomycetaceae</taxon>
        <taxon>Spathaspora</taxon>
    </lineage>
</organism>
<feature type="compositionally biased region" description="Low complexity" evidence="5">
    <location>
        <begin position="122"/>
        <end position="133"/>
    </location>
</feature>
<keyword evidence="2" id="KW-0805">Transcription regulation</keyword>
<sequence>MSDLLLYSIMHNPQCIGHNNNTFPKQQPQTQISLPPLSSLLPPIHNYHYHNHHHHHNTNDVILPPPSNYTTAPLIHSGSITPTQNHHPLTESNLIKQNMEPSNGLGLLTSAISSLPSCSPASSVASMSSPSSPNMKSRTKRRQRLGPSCDSCRLRKVKCDADIIILAKQNGLQSVALHHPNVALEEQLNALAQGQSIPINEEYNLIVTNDKLIKFKSCHSCNLKQLPCCFSKGFTKEDIMSNKRSSTATSPAMTTTTPSVIKKSKPVIKKKALPKSSPIISAITQQLKPITPMAIASVKQELPEEQFAAGRKSSCISCRKRKVRCVYNATLNKCEGCNKKKSDCVYDKQK</sequence>
<dbReference type="PANTHER" id="PTHR31668">
    <property type="entry name" value="GLUCOSE TRANSPORT TRANSCRIPTION REGULATOR RGT1-RELATED-RELATED"/>
    <property type="match status" value="1"/>
</dbReference>
<dbReference type="InterPro" id="IPR001138">
    <property type="entry name" value="Zn2Cys6_DnaBD"/>
</dbReference>
<dbReference type="OMA" id="FKSCQNC"/>
<keyword evidence="3" id="KW-0804">Transcription</keyword>
<dbReference type="InParanoid" id="G3AP13"/>
<dbReference type="eggNOG" id="ENOG502S235">
    <property type="taxonomic scope" value="Eukaryota"/>
</dbReference>
<dbReference type="OrthoDB" id="4036575at2759"/>
<name>G3AP13_SPAPN</name>
<feature type="region of interest" description="Disordered" evidence="5">
    <location>
        <begin position="122"/>
        <end position="146"/>
    </location>
</feature>
<feature type="domain" description="Zn(2)-C6 fungal-type" evidence="6">
    <location>
        <begin position="314"/>
        <end position="346"/>
    </location>
</feature>
<dbReference type="GeneID" id="18873737"/>
<dbReference type="AlphaFoldDB" id="G3AP13"/>
<protein>
    <recommendedName>
        <fullName evidence="6">Zn(2)-C6 fungal-type domain-containing protein</fullName>
    </recommendedName>
</protein>
<keyword evidence="8" id="KW-1185">Reference proteome</keyword>
<dbReference type="Gene3D" id="4.10.240.10">
    <property type="entry name" value="Zn(2)-C6 fungal-type DNA-binding domain"/>
    <property type="match status" value="2"/>
</dbReference>
<dbReference type="GO" id="GO:0008270">
    <property type="term" value="F:zinc ion binding"/>
    <property type="evidence" value="ECO:0007669"/>
    <property type="project" value="InterPro"/>
</dbReference>
<evidence type="ECO:0000256" key="4">
    <source>
        <dbReference type="ARBA" id="ARBA00023242"/>
    </source>
</evidence>
<dbReference type="Proteomes" id="UP000000709">
    <property type="component" value="Unassembled WGS sequence"/>
</dbReference>
<dbReference type="PANTHER" id="PTHR31668:SF4">
    <property type="entry name" value="TRANSCRIPTIONAL ACTIVATOR PROTEIN DAL81"/>
    <property type="match status" value="1"/>
</dbReference>
<evidence type="ECO:0000256" key="3">
    <source>
        <dbReference type="ARBA" id="ARBA00023163"/>
    </source>
</evidence>
<dbReference type="PROSITE" id="PS50048">
    <property type="entry name" value="ZN2_CY6_FUNGAL_2"/>
    <property type="match status" value="1"/>
</dbReference>
<evidence type="ECO:0000256" key="1">
    <source>
        <dbReference type="ARBA" id="ARBA00022833"/>
    </source>
</evidence>
<evidence type="ECO:0000256" key="5">
    <source>
        <dbReference type="SAM" id="MobiDB-lite"/>
    </source>
</evidence>
<evidence type="ECO:0000256" key="2">
    <source>
        <dbReference type="ARBA" id="ARBA00023015"/>
    </source>
</evidence>
<reference evidence="7 8" key="1">
    <citation type="journal article" date="2011" name="Proc. Natl. Acad. Sci. U.S.A.">
        <title>Comparative genomics of xylose-fermenting fungi for enhanced biofuel production.</title>
        <authorList>
            <person name="Wohlbach D.J."/>
            <person name="Kuo A."/>
            <person name="Sato T.K."/>
            <person name="Potts K.M."/>
            <person name="Salamov A.A."/>
            <person name="LaButti K.M."/>
            <person name="Sun H."/>
            <person name="Clum A."/>
            <person name="Pangilinan J.L."/>
            <person name="Lindquist E.A."/>
            <person name="Lucas S."/>
            <person name="Lapidus A."/>
            <person name="Jin M."/>
            <person name="Gunawan C."/>
            <person name="Balan V."/>
            <person name="Dale B.E."/>
            <person name="Jeffries T.W."/>
            <person name="Zinkel R."/>
            <person name="Barry K.W."/>
            <person name="Grigoriev I.V."/>
            <person name="Gasch A.P."/>
        </authorList>
    </citation>
    <scope>NUCLEOTIDE SEQUENCE [LARGE SCALE GENOMIC DNA]</scope>
    <source>
        <strain evidence="8">NRRL Y-27907 / 11-Y1</strain>
    </source>
</reference>
<dbReference type="EMBL" id="GL996502">
    <property type="protein sequence ID" value="EGW32044.1"/>
    <property type="molecule type" value="Genomic_DNA"/>
</dbReference>